<name>A0A8H5F6H5_9AGAR</name>
<evidence type="ECO:0000313" key="1">
    <source>
        <dbReference type="EMBL" id="KAF5325033.1"/>
    </source>
</evidence>
<gene>
    <name evidence="1" type="ORF">D9619_009597</name>
</gene>
<reference evidence="1 2" key="1">
    <citation type="journal article" date="2020" name="ISME J.">
        <title>Uncovering the hidden diversity of litter-decomposition mechanisms in mushroom-forming fungi.</title>
        <authorList>
            <person name="Floudas D."/>
            <person name="Bentzer J."/>
            <person name="Ahren D."/>
            <person name="Johansson T."/>
            <person name="Persson P."/>
            <person name="Tunlid A."/>
        </authorList>
    </citation>
    <scope>NUCLEOTIDE SEQUENCE [LARGE SCALE GENOMIC DNA]</scope>
    <source>
        <strain evidence="1 2">CBS 101986</strain>
    </source>
</reference>
<dbReference type="Proteomes" id="UP000567179">
    <property type="component" value="Unassembled WGS sequence"/>
</dbReference>
<organism evidence="1 2">
    <name type="scientific">Psilocybe cf. subviscida</name>
    <dbReference type="NCBI Taxonomy" id="2480587"/>
    <lineage>
        <taxon>Eukaryota</taxon>
        <taxon>Fungi</taxon>
        <taxon>Dikarya</taxon>
        <taxon>Basidiomycota</taxon>
        <taxon>Agaricomycotina</taxon>
        <taxon>Agaricomycetes</taxon>
        <taxon>Agaricomycetidae</taxon>
        <taxon>Agaricales</taxon>
        <taxon>Agaricineae</taxon>
        <taxon>Strophariaceae</taxon>
        <taxon>Psilocybe</taxon>
    </lineage>
</organism>
<proteinExistence type="predicted"/>
<dbReference type="InterPro" id="IPR032675">
    <property type="entry name" value="LRR_dom_sf"/>
</dbReference>
<dbReference type="Gene3D" id="3.80.10.10">
    <property type="entry name" value="Ribonuclease Inhibitor"/>
    <property type="match status" value="1"/>
</dbReference>
<dbReference type="AlphaFoldDB" id="A0A8H5F6H5"/>
<dbReference type="EMBL" id="JAACJJ010000015">
    <property type="protein sequence ID" value="KAF5325033.1"/>
    <property type="molecule type" value="Genomic_DNA"/>
</dbReference>
<accession>A0A8H5F6H5</accession>
<comment type="caution">
    <text evidence="1">The sequence shown here is derived from an EMBL/GenBank/DDBJ whole genome shotgun (WGS) entry which is preliminary data.</text>
</comment>
<sequence>MASSQIELRQPQHFTDISYVVTQSSGDGPLDVSIILPDEINYNTDIPAIGELSKLVGRFRSLTIDVPYQEAWQKFVTGIGEGQAAPILESLVIKVKRDVLNRTTGPFTELSTCFTPSPALHNLQFPAWPLPATNPPQLATITSLAIITPFYGLDIPPLFAIIQAAPNLEKFTFKSLDVGDESDPNDFASQRVHLPRLTSVDVTSPGFGLDLLSNFDAPNLVDVRLDGFRGVITDDRWNLDDWGEFMTDPSYRIISTLSQRSKSIRKLELRYMYFTNPDTEFRRILSGEMLPKLEELILERTNITDEILTATRSPTIKKVDVHNCKYVTQPTA</sequence>
<dbReference type="OrthoDB" id="2982757at2759"/>
<keyword evidence="2" id="KW-1185">Reference proteome</keyword>
<evidence type="ECO:0008006" key="3">
    <source>
        <dbReference type="Google" id="ProtNLM"/>
    </source>
</evidence>
<dbReference type="SUPFAM" id="SSF52047">
    <property type="entry name" value="RNI-like"/>
    <property type="match status" value="1"/>
</dbReference>
<protein>
    <recommendedName>
        <fullName evidence="3">F-box domain-containing protein</fullName>
    </recommendedName>
</protein>
<evidence type="ECO:0000313" key="2">
    <source>
        <dbReference type="Proteomes" id="UP000567179"/>
    </source>
</evidence>